<evidence type="ECO:0000313" key="3">
    <source>
        <dbReference type="Proteomes" id="UP000295633"/>
    </source>
</evidence>
<name>A0A4R5YKF0_9MICO</name>
<reference evidence="2 3" key="1">
    <citation type="submission" date="2019-03" db="EMBL/GenBank/DDBJ databases">
        <title>Genome Sequencing and Assembly of Various Microbes Isolated from Partially Reclaimed Soil and Acid Mine Drainage (AMD) Site.</title>
        <authorList>
            <person name="Steinbock B."/>
            <person name="Bechtold R."/>
            <person name="Sevigny J.L."/>
            <person name="Thomas D."/>
            <person name="Cuthill L.R."/>
            <person name="Aveiro Johannsen E.J."/>
            <person name="Thomas K."/>
            <person name="Ghosh A."/>
        </authorList>
    </citation>
    <scope>NUCLEOTIDE SEQUENCE [LARGE SCALE GENOMIC DNA]</scope>
    <source>
        <strain evidence="2 3">F-B2</strain>
    </source>
</reference>
<dbReference type="AlphaFoldDB" id="A0A4R5YKF0"/>
<feature type="transmembrane region" description="Helical" evidence="1">
    <location>
        <begin position="7"/>
        <end position="24"/>
    </location>
</feature>
<dbReference type="EMBL" id="SMZX01000001">
    <property type="protein sequence ID" value="TDL45914.1"/>
    <property type="molecule type" value="Genomic_DNA"/>
</dbReference>
<comment type="caution">
    <text evidence="2">The sequence shown here is derived from an EMBL/GenBank/DDBJ whole genome shotgun (WGS) entry which is preliminary data.</text>
</comment>
<evidence type="ECO:0000313" key="2">
    <source>
        <dbReference type="EMBL" id="TDL45914.1"/>
    </source>
</evidence>
<proteinExistence type="predicted"/>
<gene>
    <name evidence="2" type="ORF">E2R54_05610</name>
</gene>
<protein>
    <submittedName>
        <fullName evidence="2">Uncharacterized protein</fullName>
    </submittedName>
</protein>
<keyword evidence="1" id="KW-0472">Membrane</keyword>
<sequence>MNIGRIAGLVIGTLVGAILLLTVFRFDWPVTVAVVALGLAASVLPGLLIARAKARKDAAARDA</sequence>
<organism evidence="2 3">
    <name type="scientific">Microbacterium oleivorans</name>
    <dbReference type="NCBI Taxonomy" id="273677"/>
    <lineage>
        <taxon>Bacteria</taxon>
        <taxon>Bacillati</taxon>
        <taxon>Actinomycetota</taxon>
        <taxon>Actinomycetes</taxon>
        <taxon>Micrococcales</taxon>
        <taxon>Microbacteriaceae</taxon>
        <taxon>Microbacterium</taxon>
    </lineage>
</organism>
<keyword evidence="1" id="KW-0812">Transmembrane</keyword>
<feature type="transmembrane region" description="Helical" evidence="1">
    <location>
        <begin position="30"/>
        <end position="50"/>
    </location>
</feature>
<evidence type="ECO:0000256" key="1">
    <source>
        <dbReference type="SAM" id="Phobius"/>
    </source>
</evidence>
<dbReference type="Proteomes" id="UP000295633">
    <property type="component" value="Unassembled WGS sequence"/>
</dbReference>
<accession>A0A4R5YKF0</accession>
<keyword evidence="1" id="KW-1133">Transmembrane helix</keyword>
<dbReference type="RefSeq" id="WP_091357769.1">
    <property type="nucleotide sequence ID" value="NZ_SMZX01000001.1"/>
</dbReference>